<accession>A0A0H2N198</accession>
<protein>
    <submittedName>
        <fullName evidence="2">Uncharacterized protein</fullName>
    </submittedName>
</protein>
<proteinExistence type="predicted"/>
<sequence length="93" mass="10300">MTDKQISDEPKIFRLIYAVPLIGSLFKELLDPNSDATLYFLLNVVLLWIFSGAFWGLQGVFAVALGLVPVMFIVILRITLGKVPVSEADSEQS</sequence>
<feature type="transmembrane region" description="Helical" evidence="1">
    <location>
        <begin position="36"/>
        <end position="55"/>
    </location>
</feature>
<reference evidence="2 3" key="1">
    <citation type="submission" date="2015-03" db="EMBL/GenBank/DDBJ databases">
        <title>Genome Sequence of Kiloniella spongiae MEBiC09566, isolated from a marine sponge.</title>
        <authorList>
            <person name="Shao Z."/>
            <person name="Wang L."/>
            <person name="Li X."/>
        </authorList>
    </citation>
    <scope>NUCLEOTIDE SEQUENCE [LARGE SCALE GENOMIC DNA]</scope>
    <source>
        <strain evidence="2 3">MEBiC09566</strain>
    </source>
</reference>
<evidence type="ECO:0000313" key="2">
    <source>
        <dbReference type="EMBL" id="KLN62695.1"/>
    </source>
</evidence>
<comment type="caution">
    <text evidence="2">The sequence shown here is derived from an EMBL/GenBank/DDBJ whole genome shotgun (WGS) entry which is preliminary data.</text>
</comment>
<organism evidence="2 3">
    <name type="scientific">Kiloniella spongiae</name>
    <dbReference type="NCBI Taxonomy" id="1489064"/>
    <lineage>
        <taxon>Bacteria</taxon>
        <taxon>Pseudomonadati</taxon>
        <taxon>Pseudomonadota</taxon>
        <taxon>Alphaproteobacteria</taxon>
        <taxon>Rhodospirillales</taxon>
        <taxon>Kiloniellaceae</taxon>
        <taxon>Kiloniella</taxon>
    </lineage>
</organism>
<feature type="transmembrane region" description="Helical" evidence="1">
    <location>
        <begin position="60"/>
        <end position="80"/>
    </location>
</feature>
<dbReference type="EMBL" id="LAQL01000002">
    <property type="protein sequence ID" value="KLN62695.1"/>
    <property type="molecule type" value="Genomic_DNA"/>
</dbReference>
<feature type="transmembrane region" description="Helical" evidence="1">
    <location>
        <begin position="12"/>
        <end position="30"/>
    </location>
</feature>
<dbReference type="STRING" id="1489064.WH96_03580"/>
<keyword evidence="1" id="KW-1133">Transmembrane helix</keyword>
<name>A0A0H2N198_9PROT</name>
<keyword evidence="1" id="KW-0812">Transmembrane</keyword>
<evidence type="ECO:0000313" key="3">
    <source>
        <dbReference type="Proteomes" id="UP000035444"/>
    </source>
</evidence>
<keyword evidence="1" id="KW-0472">Membrane</keyword>
<gene>
    <name evidence="2" type="ORF">WH96_03580</name>
</gene>
<dbReference type="AlphaFoldDB" id="A0A0H2N198"/>
<evidence type="ECO:0000256" key="1">
    <source>
        <dbReference type="SAM" id="Phobius"/>
    </source>
</evidence>
<dbReference type="Proteomes" id="UP000035444">
    <property type="component" value="Unassembled WGS sequence"/>
</dbReference>
<keyword evidence="3" id="KW-1185">Reference proteome</keyword>